<keyword evidence="4" id="KW-1185">Reference proteome</keyword>
<dbReference type="Pfam" id="PF03703">
    <property type="entry name" value="bPH_2"/>
    <property type="match status" value="1"/>
</dbReference>
<dbReference type="PANTHER" id="PTHR34473:SF2">
    <property type="entry name" value="UPF0699 TRANSMEMBRANE PROTEIN YDBT"/>
    <property type="match status" value="1"/>
</dbReference>
<dbReference type="EMBL" id="FMYM01000003">
    <property type="protein sequence ID" value="SDB91561.1"/>
    <property type="molecule type" value="Genomic_DNA"/>
</dbReference>
<dbReference type="RefSeq" id="WP_090775000.1">
    <property type="nucleotide sequence ID" value="NZ_FMYM01000003.1"/>
</dbReference>
<feature type="transmembrane region" description="Helical" evidence="1">
    <location>
        <begin position="49"/>
        <end position="69"/>
    </location>
</feature>
<reference evidence="4" key="1">
    <citation type="submission" date="2016-09" db="EMBL/GenBank/DDBJ databases">
        <authorList>
            <person name="Varghese N."/>
            <person name="Submissions S."/>
        </authorList>
    </citation>
    <scope>NUCLEOTIDE SEQUENCE [LARGE SCALE GENOMIC DNA]</scope>
    <source>
        <strain evidence="4">25nlg</strain>
    </source>
</reference>
<sequence length="160" mass="18799">MRAEPSLRLPEKVIRVWRLQNLLNTLFWLLIPVVYELVRRFIFTNFYEWITWVLLALVVLDLIINVIIWPPIRWRRFRYEVYDDEIDIREGVLVVTRTLVPMVRVQHVDTVQGPILRKHDMSVVSITSAAETHEIPGLDVADADQVRDQIAKLAAVTEDD</sequence>
<gene>
    <name evidence="3" type="ORF">SAMN05421737_103146</name>
</gene>
<feature type="transmembrane region" description="Helical" evidence="1">
    <location>
        <begin position="21"/>
        <end position="43"/>
    </location>
</feature>
<keyword evidence="1" id="KW-0472">Membrane</keyword>
<dbReference type="OrthoDB" id="1750577at2"/>
<name>A0A1G6HBI9_9BACI</name>
<keyword evidence="1" id="KW-0812">Transmembrane</keyword>
<dbReference type="AlphaFoldDB" id="A0A1G6HBI9"/>
<feature type="domain" description="YdbS-like PH" evidence="2">
    <location>
        <begin position="74"/>
        <end position="150"/>
    </location>
</feature>
<keyword evidence="1" id="KW-1133">Transmembrane helix</keyword>
<protein>
    <recommendedName>
        <fullName evidence="2">YdbS-like PH domain-containing protein</fullName>
    </recommendedName>
</protein>
<dbReference type="InterPro" id="IPR005182">
    <property type="entry name" value="YdbS-like_PH"/>
</dbReference>
<dbReference type="PANTHER" id="PTHR34473">
    <property type="entry name" value="UPF0699 TRANSMEMBRANE PROTEIN YDBS"/>
    <property type="match status" value="1"/>
</dbReference>
<accession>A0A1G6HBI9</accession>
<dbReference type="Proteomes" id="UP000242662">
    <property type="component" value="Unassembled WGS sequence"/>
</dbReference>
<proteinExistence type="predicted"/>
<evidence type="ECO:0000313" key="3">
    <source>
        <dbReference type="EMBL" id="SDB91561.1"/>
    </source>
</evidence>
<evidence type="ECO:0000313" key="4">
    <source>
        <dbReference type="Proteomes" id="UP000242662"/>
    </source>
</evidence>
<evidence type="ECO:0000259" key="2">
    <source>
        <dbReference type="Pfam" id="PF03703"/>
    </source>
</evidence>
<organism evidence="3 4">
    <name type="scientific">Shouchella lonarensis</name>
    <dbReference type="NCBI Taxonomy" id="1464122"/>
    <lineage>
        <taxon>Bacteria</taxon>
        <taxon>Bacillati</taxon>
        <taxon>Bacillota</taxon>
        <taxon>Bacilli</taxon>
        <taxon>Bacillales</taxon>
        <taxon>Bacillaceae</taxon>
        <taxon>Shouchella</taxon>
    </lineage>
</organism>
<dbReference type="STRING" id="1464122.SAMN05421737_103146"/>
<evidence type="ECO:0000256" key="1">
    <source>
        <dbReference type="SAM" id="Phobius"/>
    </source>
</evidence>